<gene>
    <name evidence="1" type="ORF">BG60_22655</name>
</gene>
<dbReference type="GO" id="GO:0003677">
    <property type="term" value="F:DNA binding"/>
    <property type="evidence" value="ECO:0007669"/>
    <property type="project" value="InterPro"/>
</dbReference>
<reference evidence="1 2" key="1">
    <citation type="submission" date="2014-03" db="EMBL/GenBank/DDBJ databases">
        <title>Draft Genome Sequences of Four Burkholderia Strains.</title>
        <authorList>
            <person name="Liu X.Y."/>
            <person name="Li C.X."/>
            <person name="Xu J.H."/>
        </authorList>
    </citation>
    <scope>NUCLEOTIDE SEQUENCE [LARGE SCALE GENOMIC DNA]</scope>
    <source>
        <strain evidence="1 2">OP-1</strain>
    </source>
</reference>
<evidence type="ECO:0000313" key="2">
    <source>
        <dbReference type="Proteomes" id="UP000027451"/>
    </source>
</evidence>
<dbReference type="RefSeq" id="WP_051996677.1">
    <property type="nucleotide sequence ID" value="NZ_JFHD01000033.1"/>
</dbReference>
<protein>
    <recommendedName>
        <fullName evidence="3">Cro/Cl family transcriptional regulator</fullName>
    </recommendedName>
</protein>
<dbReference type="InterPro" id="IPR010982">
    <property type="entry name" value="Lambda_DNA-bd_dom_sf"/>
</dbReference>
<name>A0A656QAJ9_9BURK</name>
<dbReference type="EMBL" id="JFHD01000033">
    <property type="protein sequence ID" value="KDR26561.1"/>
    <property type="molecule type" value="Genomic_DNA"/>
</dbReference>
<dbReference type="Gene3D" id="1.10.260.40">
    <property type="entry name" value="lambda repressor-like DNA-binding domains"/>
    <property type="match status" value="1"/>
</dbReference>
<keyword evidence="2" id="KW-1185">Reference proteome</keyword>
<organism evidence="1 2">
    <name type="scientific">Caballeronia zhejiangensis</name>
    <dbReference type="NCBI Taxonomy" id="871203"/>
    <lineage>
        <taxon>Bacteria</taxon>
        <taxon>Pseudomonadati</taxon>
        <taxon>Pseudomonadota</taxon>
        <taxon>Betaproteobacteria</taxon>
        <taxon>Burkholderiales</taxon>
        <taxon>Burkholderiaceae</taxon>
        <taxon>Caballeronia</taxon>
    </lineage>
</organism>
<evidence type="ECO:0000313" key="1">
    <source>
        <dbReference type="EMBL" id="KDR26561.1"/>
    </source>
</evidence>
<comment type="caution">
    <text evidence="1">The sequence shown here is derived from an EMBL/GenBank/DDBJ whole genome shotgun (WGS) entry which is preliminary data.</text>
</comment>
<accession>A0A656QAJ9</accession>
<proteinExistence type="predicted"/>
<dbReference type="InterPro" id="IPR031856">
    <property type="entry name" value="YdaS_toxin-like"/>
</dbReference>
<dbReference type="Proteomes" id="UP000027451">
    <property type="component" value="Unassembled WGS sequence"/>
</dbReference>
<dbReference type="Pfam" id="PF15943">
    <property type="entry name" value="YdaS_toxin"/>
    <property type="match status" value="1"/>
</dbReference>
<sequence length="90" mass="10277">MKIADFESPAIDWLRLAMSLCGAQPGLARRLGKRRTFVRQWLHREGEAPIEYVALVAQAVDDPRVTHFTLRPDWTVAGRRIYSSPHVAHI</sequence>
<dbReference type="AlphaFoldDB" id="A0A656QAJ9"/>
<evidence type="ECO:0008006" key="3">
    <source>
        <dbReference type="Google" id="ProtNLM"/>
    </source>
</evidence>